<proteinExistence type="predicted"/>
<name>A0A7J2S1D0_9EURY</name>
<comment type="caution">
    <text evidence="1">The sequence shown here is derived from an EMBL/GenBank/DDBJ whole genome shotgun (WGS) entry which is preliminary data.</text>
</comment>
<dbReference type="InterPro" id="IPR006482">
    <property type="entry name" value="Cas7_Csh2/Csh2"/>
</dbReference>
<dbReference type="NCBIfam" id="TIGR02590">
    <property type="entry name" value="cas_Csh2"/>
    <property type="match status" value="1"/>
</dbReference>
<dbReference type="InterPro" id="IPR013419">
    <property type="entry name" value="CRISPR-assoc_prot_Cas7/Csh2"/>
</dbReference>
<accession>A0A7J2S1D0</accession>
<evidence type="ECO:0000313" key="1">
    <source>
        <dbReference type="EMBL" id="HEC56529.1"/>
    </source>
</evidence>
<organism evidence="1">
    <name type="scientific">Candidatus Syntropharchaeum butanivorans</name>
    <dbReference type="NCBI Taxonomy" id="1839936"/>
    <lineage>
        <taxon>Archaea</taxon>
        <taxon>Methanobacteriati</taxon>
        <taxon>Methanobacteriota</taxon>
        <taxon>Stenosarchaea group</taxon>
        <taxon>Methanomicrobia</taxon>
        <taxon>Methanosarcinales</taxon>
        <taxon>ANME-2 cluster</taxon>
        <taxon>Candidatus Syntropharchaeum</taxon>
    </lineage>
</organism>
<dbReference type="GO" id="GO:0043571">
    <property type="term" value="P:maintenance of CRISPR repeat elements"/>
    <property type="evidence" value="ECO:0007669"/>
    <property type="project" value="InterPro"/>
</dbReference>
<dbReference type="Pfam" id="PF05107">
    <property type="entry name" value="Cas_Cas7"/>
    <property type="match status" value="1"/>
</dbReference>
<protein>
    <submittedName>
        <fullName evidence="1">Type I-B CRISPR-associated protein Cas7/Csh2</fullName>
    </submittedName>
</protein>
<reference evidence="1" key="1">
    <citation type="journal article" date="2020" name="mSystems">
        <title>Genome- and Community-Level Interaction Insights into Carbon Utilization and Element Cycling Functions of Hydrothermarchaeota in Hydrothermal Sediment.</title>
        <authorList>
            <person name="Zhou Z."/>
            <person name="Liu Y."/>
            <person name="Xu W."/>
            <person name="Pan J."/>
            <person name="Luo Z.H."/>
            <person name="Li M."/>
        </authorList>
    </citation>
    <scope>NUCLEOTIDE SEQUENCE [LARGE SCALE GENOMIC DNA]</scope>
    <source>
        <strain evidence="1">HyVt-386</strain>
    </source>
</reference>
<dbReference type="EMBL" id="DRIE01000020">
    <property type="protein sequence ID" value="HEC56529.1"/>
    <property type="molecule type" value="Genomic_DNA"/>
</dbReference>
<sequence>MSIITNRSEILFIYDIRDGNPNGDPLDENKPRIDEETRVNLVTDVRLKRTIRDYLHDFKGQEVFVREIRDEDGYLQDGKTRAKDFLKDEKLQKELENMSFEEQRQIIAKNILDRCIDVRLFGATIPLEIKTKKKKEGQGESGSLTFTGPVQFKMGRSLHRVVMKHIKGTGAFADKYTETSKKRQYTFREEDILPYSLILFYGIINENAARHTRLTDADVSLLLEGIWNGTKSLISRTKAGQTPRLLLKVNYSEENYHIGDLDRMIKLVSEIPDENIRDIEDVRLDITTLINKLKDKRDLIKDVELLVDDRVKFVKDGEDFDIGRLGETTGIPVREIAF</sequence>
<dbReference type="NCBIfam" id="TIGR01595">
    <property type="entry name" value="cas_CT1132"/>
    <property type="match status" value="1"/>
</dbReference>
<gene>
    <name evidence="1" type="primary">cas7b</name>
    <name evidence="1" type="ORF">ENI32_01390</name>
</gene>
<dbReference type="Proteomes" id="UP000885936">
    <property type="component" value="Unassembled WGS sequence"/>
</dbReference>
<dbReference type="AlphaFoldDB" id="A0A7J2S1D0"/>